<dbReference type="InParanoid" id="A0A2G5F2I8"/>
<name>A0A2G5F2I8_AQUCA</name>
<reference evidence="2 3" key="1">
    <citation type="submission" date="2017-09" db="EMBL/GenBank/DDBJ databases">
        <title>WGS assembly of Aquilegia coerulea Goldsmith.</title>
        <authorList>
            <person name="Hodges S."/>
            <person name="Kramer E."/>
            <person name="Nordborg M."/>
            <person name="Tomkins J."/>
            <person name="Borevitz J."/>
            <person name="Derieg N."/>
            <person name="Yan J."/>
            <person name="Mihaltcheva S."/>
            <person name="Hayes R.D."/>
            <person name="Rokhsar D."/>
        </authorList>
    </citation>
    <scope>NUCLEOTIDE SEQUENCE [LARGE SCALE GENOMIC DNA]</scope>
    <source>
        <strain evidence="3">cv. Goldsmith</strain>
    </source>
</reference>
<sequence>MYLFLSGFLLCFTMDLNNNNLQITSANYCILASNGVSIYMLLVIPHFPLHTFFVLFSYNCMCSVFSP</sequence>
<feature type="transmembrane region" description="Helical" evidence="1">
    <location>
        <begin position="36"/>
        <end position="58"/>
    </location>
</feature>
<keyword evidence="3" id="KW-1185">Reference proteome</keyword>
<evidence type="ECO:0000313" key="3">
    <source>
        <dbReference type="Proteomes" id="UP000230069"/>
    </source>
</evidence>
<proteinExistence type="predicted"/>
<dbReference type="AlphaFoldDB" id="A0A2G5F2I8"/>
<protein>
    <submittedName>
        <fullName evidence="2">Uncharacterized protein</fullName>
    </submittedName>
</protein>
<keyword evidence="1" id="KW-0472">Membrane</keyword>
<accession>A0A2G5F2I8</accession>
<dbReference type="Proteomes" id="UP000230069">
    <property type="component" value="Unassembled WGS sequence"/>
</dbReference>
<evidence type="ECO:0000313" key="2">
    <source>
        <dbReference type="EMBL" id="PIA62182.1"/>
    </source>
</evidence>
<evidence type="ECO:0000256" key="1">
    <source>
        <dbReference type="SAM" id="Phobius"/>
    </source>
</evidence>
<keyword evidence="1" id="KW-0812">Transmembrane</keyword>
<organism evidence="2 3">
    <name type="scientific">Aquilegia coerulea</name>
    <name type="common">Rocky mountain columbine</name>
    <dbReference type="NCBI Taxonomy" id="218851"/>
    <lineage>
        <taxon>Eukaryota</taxon>
        <taxon>Viridiplantae</taxon>
        <taxon>Streptophyta</taxon>
        <taxon>Embryophyta</taxon>
        <taxon>Tracheophyta</taxon>
        <taxon>Spermatophyta</taxon>
        <taxon>Magnoliopsida</taxon>
        <taxon>Ranunculales</taxon>
        <taxon>Ranunculaceae</taxon>
        <taxon>Thalictroideae</taxon>
        <taxon>Aquilegia</taxon>
    </lineage>
</organism>
<gene>
    <name evidence="2" type="ORF">AQUCO_00200290v1</name>
</gene>
<keyword evidence="1" id="KW-1133">Transmembrane helix</keyword>
<dbReference type="EMBL" id="KZ305019">
    <property type="protein sequence ID" value="PIA62182.1"/>
    <property type="molecule type" value="Genomic_DNA"/>
</dbReference>